<evidence type="ECO:0000313" key="2">
    <source>
        <dbReference type="Proteomes" id="UP000238348"/>
    </source>
</evidence>
<sequence>MSAPDRLAFDRAAGELLCELLNAPAGQAKFLLPTLPGVSHPDGYLRLSRISRAIDRIANDDEGLAAAIDRDVAAYTTGLVDPFCRKTRDAQASLPASLGARVSCEALLVPPPAEDVCNPFSAELQEVPLPNATLAVAAQSSRTGGAALIEVDAPVSAAASLGSRGILLGTGDFFGEGSAIGLLPGGAARGTLARLPCTPTSIAAGAGRGVVFCHDPLGVVPLSQDGKPERVLRLRRVMLGGAQVDGFIPGLLDRKGQPEDQSMYQSPLVHGQVDRYSVPLMRQARFSWAGVVDGHVLAALDFPGGGSATVEPHAAMGVTLTYDSGRVAPLPLWRALPSCTAVTDSMEIASAGSRWFGVLPLSPIEVVELDAGGSQVTQRLMPRRLPSGELAELDVPRCAFSPAHGELTCVDEEGGIFVPSGGKRIPLGAFPKEPAQTTVAMCGASKGLNLLVKKRIDTGDEYALYTIGKGQPRGSLVHRELYDRGGLSCNTAGSVAFFSTTSRGVLVHLPD</sequence>
<name>A0A2L0F9M0_SORCE</name>
<reference evidence="1 2" key="1">
    <citation type="submission" date="2015-09" db="EMBL/GenBank/DDBJ databases">
        <title>Sorangium comparison.</title>
        <authorList>
            <person name="Zaburannyi N."/>
            <person name="Bunk B."/>
            <person name="Overmann J."/>
            <person name="Mueller R."/>
        </authorList>
    </citation>
    <scope>NUCLEOTIDE SEQUENCE [LARGE SCALE GENOMIC DNA]</scope>
    <source>
        <strain evidence="1 2">So ce26</strain>
    </source>
</reference>
<dbReference type="EMBL" id="CP012673">
    <property type="protein sequence ID" value="AUX48233.1"/>
    <property type="molecule type" value="Genomic_DNA"/>
</dbReference>
<dbReference type="RefSeq" id="WP_104986121.1">
    <property type="nucleotide sequence ID" value="NZ_CP012673.1"/>
</dbReference>
<accession>A0A2L0F9M0</accession>
<proteinExistence type="predicted"/>
<evidence type="ECO:0000313" key="1">
    <source>
        <dbReference type="EMBL" id="AUX48233.1"/>
    </source>
</evidence>
<protein>
    <submittedName>
        <fullName evidence="1">Uncharacterized protein</fullName>
    </submittedName>
</protein>
<dbReference type="AlphaFoldDB" id="A0A2L0F9M0"/>
<gene>
    <name evidence="1" type="ORF">SOCE26_097640</name>
</gene>
<organism evidence="1 2">
    <name type="scientific">Sorangium cellulosum</name>
    <name type="common">Polyangium cellulosum</name>
    <dbReference type="NCBI Taxonomy" id="56"/>
    <lineage>
        <taxon>Bacteria</taxon>
        <taxon>Pseudomonadati</taxon>
        <taxon>Myxococcota</taxon>
        <taxon>Polyangia</taxon>
        <taxon>Polyangiales</taxon>
        <taxon>Polyangiaceae</taxon>
        <taxon>Sorangium</taxon>
    </lineage>
</organism>
<dbReference type="Proteomes" id="UP000238348">
    <property type="component" value="Chromosome"/>
</dbReference>